<dbReference type="AlphaFoldDB" id="A0A6H1TYX5"/>
<proteinExistence type="predicted"/>
<sequence>MLSKNSSKIEPPTGDRDRPSHCITLGRRPLSIEIASLTQGTEAIARMFHPSA</sequence>
<name>A0A6H1TYX5_9CYAN</name>
<reference evidence="2 3" key="1">
    <citation type="submission" date="2020-04" db="EMBL/GenBank/DDBJ databases">
        <authorList>
            <person name="Basu S."/>
            <person name="Maruthanayagam V."/>
            <person name="Chakraborty S."/>
            <person name="Pramanik A."/>
            <person name="Mukherjee J."/>
            <person name="Brink B."/>
        </authorList>
    </citation>
    <scope>NUCLEOTIDE SEQUENCE [LARGE SCALE GENOMIC DNA]</scope>
    <source>
        <strain evidence="2 3">AP17</strain>
    </source>
</reference>
<evidence type="ECO:0000313" key="2">
    <source>
        <dbReference type="EMBL" id="QIZ71120.1"/>
    </source>
</evidence>
<keyword evidence="3" id="KW-1185">Reference proteome</keyword>
<protein>
    <submittedName>
        <fullName evidence="2">Uncharacterized protein</fullName>
    </submittedName>
</protein>
<evidence type="ECO:0000256" key="1">
    <source>
        <dbReference type="SAM" id="MobiDB-lite"/>
    </source>
</evidence>
<feature type="region of interest" description="Disordered" evidence="1">
    <location>
        <begin position="1"/>
        <end position="22"/>
    </location>
</feature>
<evidence type="ECO:0000313" key="3">
    <source>
        <dbReference type="Proteomes" id="UP000500857"/>
    </source>
</evidence>
<accession>A0A6H1TYX5</accession>
<dbReference type="KEGG" id="oxy:HCG48_11490"/>
<gene>
    <name evidence="2" type="ORF">HCG48_11490</name>
</gene>
<organism evidence="2 3">
    <name type="scientific">Oxynema aestuarii AP17</name>
    <dbReference type="NCBI Taxonomy" id="2064643"/>
    <lineage>
        <taxon>Bacteria</taxon>
        <taxon>Bacillati</taxon>
        <taxon>Cyanobacteriota</taxon>
        <taxon>Cyanophyceae</taxon>
        <taxon>Oscillatoriophycideae</taxon>
        <taxon>Oscillatoriales</taxon>
        <taxon>Oscillatoriaceae</taxon>
        <taxon>Oxynema</taxon>
        <taxon>Oxynema aestuarii</taxon>
    </lineage>
</organism>
<dbReference type="RefSeq" id="WP_168569275.1">
    <property type="nucleotide sequence ID" value="NZ_CP051167.1"/>
</dbReference>
<dbReference type="EMBL" id="CP051167">
    <property type="protein sequence ID" value="QIZ71120.1"/>
    <property type="molecule type" value="Genomic_DNA"/>
</dbReference>
<dbReference type="Proteomes" id="UP000500857">
    <property type="component" value="Chromosome"/>
</dbReference>